<proteinExistence type="predicted"/>
<reference evidence="2" key="1">
    <citation type="journal article" date="2020" name="Stud. Mycol.">
        <title>101 Dothideomycetes genomes: a test case for predicting lifestyles and emergence of pathogens.</title>
        <authorList>
            <person name="Haridas S."/>
            <person name="Albert R."/>
            <person name="Binder M."/>
            <person name="Bloem J."/>
            <person name="Labutti K."/>
            <person name="Salamov A."/>
            <person name="Andreopoulos B."/>
            <person name="Baker S."/>
            <person name="Barry K."/>
            <person name="Bills G."/>
            <person name="Bluhm B."/>
            <person name="Cannon C."/>
            <person name="Castanera R."/>
            <person name="Culley D."/>
            <person name="Daum C."/>
            <person name="Ezra D."/>
            <person name="Gonzalez J."/>
            <person name="Henrissat B."/>
            <person name="Kuo A."/>
            <person name="Liang C."/>
            <person name="Lipzen A."/>
            <person name="Lutzoni F."/>
            <person name="Magnuson J."/>
            <person name="Mondo S."/>
            <person name="Nolan M."/>
            <person name="Ohm R."/>
            <person name="Pangilinan J."/>
            <person name="Park H.-J."/>
            <person name="Ramirez L."/>
            <person name="Alfaro M."/>
            <person name="Sun H."/>
            <person name="Tritt A."/>
            <person name="Yoshinaga Y."/>
            <person name="Zwiers L.-H."/>
            <person name="Turgeon B."/>
            <person name="Goodwin S."/>
            <person name="Spatafora J."/>
            <person name="Crous P."/>
            <person name="Grigoriev I."/>
        </authorList>
    </citation>
    <scope>NUCLEOTIDE SEQUENCE</scope>
    <source>
        <strain evidence="2">CBS 122368</strain>
    </source>
</reference>
<dbReference type="Proteomes" id="UP000800094">
    <property type="component" value="Unassembled WGS sequence"/>
</dbReference>
<organism evidence="2 3">
    <name type="scientific">Trematosphaeria pertusa</name>
    <dbReference type="NCBI Taxonomy" id="390896"/>
    <lineage>
        <taxon>Eukaryota</taxon>
        <taxon>Fungi</taxon>
        <taxon>Dikarya</taxon>
        <taxon>Ascomycota</taxon>
        <taxon>Pezizomycotina</taxon>
        <taxon>Dothideomycetes</taxon>
        <taxon>Pleosporomycetidae</taxon>
        <taxon>Pleosporales</taxon>
        <taxon>Massarineae</taxon>
        <taxon>Trematosphaeriaceae</taxon>
        <taxon>Trematosphaeria</taxon>
    </lineage>
</organism>
<dbReference type="GeneID" id="54587204"/>
<feature type="region of interest" description="Disordered" evidence="1">
    <location>
        <begin position="1"/>
        <end position="55"/>
    </location>
</feature>
<gene>
    <name evidence="2" type="ORF">BU26DRAFT_569318</name>
</gene>
<evidence type="ECO:0000313" key="2">
    <source>
        <dbReference type="EMBL" id="KAF2244328.1"/>
    </source>
</evidence>
<accession>A0A6A6I2V8</accession>
<dbReference type="RefSeq" id="XP_033679332.1">
    <property type="nucleotide sequence ID" value="XM_033833874.1"/>
</dbReference>
<sequence length="91" mass="9291">MSNGTVNGTGTQPTRSQQSGSSSSTAPATSNTSNAQASNEPAQPYTGMIACNGTFDVPMRSEPVARSRSSSTAVNLECGCDSHTSRLCSQS</sequence>
<dbReference type="AlphaFoldDB" id="A0A6A6I2V8"/>
<protein>
    <submittedName>
        <fullName evidence="2">Uncharacterized protein</fullName>
    </submittedName>
</protein>
<name>A0A6A6I2V8_9PLEO</name>
<evidence type="ECO:0000256" key="1">
    <source>
        <dbReference type="SAM" id="MobiDB-lite"/>
    </source>
</evidence>
<evidence type="ECO:0000313" key="3">
    <source>
        <dbReference type="Proteomes" id="UP000800094"/>
    </source>
</evidence>
<feature type="compositionally biased region" description="Low complexity" evidence="1">
    <location>
        <begin position="8"/>
        <end position="39"/>
    </location>
</feature>
<dbReference type="EMBL" id="ML987203">
    <property type="protein sequence ID" value="KAF2244328.1"/>
    <property type="molecule type" value="Genomic_DNA"/>
</dbReference>
<keyword evidence="3" id="KW-1185">Reference proteome</keyword>